<keyword evidence="4" id="KW-1185">Reference proteome</keyword>
<evidence type="ECO:0000256" key="1">
    <source>
        <dbReference type="SAM" id="MobiDB-lite"/>
    </source>
</evidence>
<evidence type="ECO:0000313" key="3">
    <source>
        <dbReference type="EMBL" id="KAK0542437.1"/>
    </source>
</evidence>
<dbReference type="Proteomes" id="UP001176517">
    <property type="component" value="Unassembled WGS sequence"/>
</dbReference>
<gene>
    <name evidence="3" type="ORF">OC846_006738</name>
</gene>
<name>A0AAN6JNR6_9BASI</name>
<feature type="compositionally biased region" description="Basic and acidic residues" evidence="1">
    <location>
        <begin position="372"/>
        <end position="387"/>
    </location>
</feature>
<dbReference type="Pfam" id="PF13391">
    <property type="entry name" value="HNH_2"/>
    <property type="match status" value="1"/>
</dbReference>
<dbReference type="InterPro" id="IPR003615">
    <property type="entry name" value="HNH_nuc"/>
</dbReference>
<feature type="domain" description="HNH nuclease" evidence="2">
    <location>
        <begin position="177"/>
        <end position="259"/>
    </location>
</feature>
<feature type="region of interest" description="Disordered" evidence="1">
    <location>
        <begin position="360"/>
        <end position="424"/>
    </location>
</feature>
<proteinExistence type="predicted"/>
<feature type="compositionally biased region" description="Acidic residues" evidence="1">
    <location>
        <begin position="408"/>
        <end position="422"/>
    </location>
</feature>
<comment type="caution">
    <text evidence="3">The sequence shown here is derived from an EMBL/GenBank/DDBJ whole genome shotgun (WGS) entry which is preliminary data.</text>
</comment>
<evidence type="ECO:0000313" key="4">
    <source>
        <dbReference type="Proteomes" id="UP001176517"/>
    </source>
</evidence>
<organism evidence="3 4">
    <name type="scientific">Tilletia horrida</name>
    <dbReference type="NCBI Taxonomy" id="155126"/>
    <lineage>
        <taxon>Eukaryota</taxon>
        <taxon>Fungi</taxon>
        <taxon>Dikarya</taxon>
        <taxon>Basidiomycota</taxon>
        <taxon>Ustilaginomycotina</taxon>
        <taxon>Exobasidiomycetes</taxon>
        <taxon>Tilletiales</taxon>
        <taxon>Tilletiaceae</taxon>
        <taxon>Tilletia</taxon>
    </lineage>
</organism>
<sequence length="452" mass="51088">MGAFLDLKSYATVPISVKPGSGKNIVHLDRAETTTPPEQLCSATARMLDLRTLLEMPLMVLGIQMKPEQNTHQEEHLWPDRAKVAGIEVVRIPLRRPIDFAITATELTPEDFAGTIWDFVQPVRNWIVIIHIHIKSITGNPRLSVHPQLQPLLDKIRKSSAPPRDSTFRVNVSPGVCPITGSYDVAEAAHIIQRTLNFELVDAALRLLFDDLDSTSSESSAVTALFHYRTERILHQKLDEAANGIYLSPSLHRIFDQRRTIWFLRQRCYILGPPVCYDELAGFDPPCPSLYKVRKIKTGDDFKALWEEQLLHEQQVSPLRCLGLSETQECLLHLSALLSFFTLFMAQNKAMKNMLERLGVGSDGDLTANPNEEPRRRKRSTEGEREVPSTVSPANSDDCTETGMYSDLDSDSEEESEWDEDEENRRRLLHDDTLALLLMKHNLTSGVGRICV</sequence>
<dbReference type="EMBL" id="JAPDMZ010000524">
    <property type="protein sequence ID" value="KAK0542437.1"/>
    <property type="molecule type" value="Genomic_DNA"/>
</dbReference>
<protein>
    <recommendedName>
        <fullName evidence="2">HNH nuclease domain-containing protein</fullName>
    </recommendedName>
</protein>
<dbReference type="AlphaFoldDB" id="A0AAN6JNR6"/>
<evidence type="ECO:0000259" key="2">
    <source>
        <dbReference type="Pfam" id="PF13391"/>
    </source>
</evidence>
<reference evidence="3" key="1">
    <citation type="journal article" date="2023" name="PhytoFront">
        <title>Draft Genome Resources of Seven Strains of Tilletia horrida, Causal Agent of Kernel Smut of Rice.</title>
        <authorList>
            <person name="Khanal S."/>
            <person name="Antony Babu S."/>
            <person name="Zhou X.G."/>
        </authorList>
    </citation>
    <scope>NUCLEOTIDE SEQUENCE</scope>
    <source>
        <strain evidence="3">TX6</strain>
    </source>
</reference>
<accession>A0AAN6JNR6</accession>